<evidence type="ECO:0000313" key="2">
    <source>
        <dbReference type="EMBL" id="EGN55705.1"/>
    </source>
</evidence>
<proteinExistence type="predicted"/>
<dbReference type="InterPro" id="IPR011990">
    <property type="entry name" value="TPR-like_helical_dom_sf"/>
</dbReference>
<dbReference type="Pfam" id="PF00515">
    <property type="entry name" value="TPR_1"/>
    <property type="match status" value="1"/>
</dbReference>
<protein>
    <submittedName>
        <fullName evidence="2">Tetratricopeptide TPR_1 repeat-containing protein</fullName>
    </submittedName>
</protein>
<evidence type="ECO:0000256" key="1">
    <source>
        <dbReference type="PROSITE-ProRule" id="PRU00339"/>
    </source>
</evidence>
<name>F8N9J1_9BACT</name>
<keyword evidence="3" id="KW-1185">Reference proteome</keyword>
<accession>F8N9J1</accession>
<feature type="repeat" description="TPR" evidence="1">
    <location>
        <begin position="6"/>
        <end position="39"/>
    </location>
</feature>
<dbReference type="EMBL" id="GL945017">
    <property type="protein sequence ID" value="EGN55705.1"/>
    <property type="molecule type" value="Genomic_DNA"/>
</dbReference>
<dbReference type="OrthoDB" id="1122525at2"/>
<sequence>MESTSDKEWYERGNEYRSQQDWQHAIECYMRAEQLNPDGPAKFARQMTEEIVAFYCRDYYNP</sequence>
<reference evidence="3" key="1">
    <citation type="journal article" date="2011" name="Stand. Genomic Sci.">
        <title>Non-contiguous finished genome sequence of the opportunistic oral pathogen Prevotella multisaccharivorax type strain (PPPA20).</title>
        <authorList>
            <person name="Pati A."/>
            <person name="Gronow S."/>
            <person name="Lu M."/>
            <person name="Lapidus A."/>
            <person name="Nolan M."/>
            <person name="Lucas S."/>
            <person name="Hammon N."/>
            <person name="Deshpande S."/>
            <person name="Cheng J.F."/>
            <person name="Tapia R."/>
            <person name="Han C."/>
            <person name="Goodwin L."/>
            <person name="Pitluck S."/>
            <person name="Liolios K."/>
            <person name="Pagani I."/>
            <person name="Mavromatis K."/>
            <person name="Mikhailova N."/>
            <person name="Huntemann M."/>
            <person name="Chen A."/>
            <person name="Palaniappan K."/>
            <person name="Land M."/>
            <person name="Hauser L."/>
            <person name="Detter J.C."/>
            <person name="Brambilla E.M."/>
            <person name="Rohde M."/>
            <person name="Goker M."/>
            <person name="Woyke T."/>
            <person name="Bristow J."/>
            <person name="Eisen J.A."/>
            <person name="Markowitz V."/>
            <person name="Hugenholtz P."/>
            <person name="Kyrpides N.C."/>
            <person name="Klenk H.P."/>
            <person name="Ivanova N."/>
        </authorList>
    </citation>
    <scope>NUCLEOTIDE SEQUENCE [LARGE SCALE GENOMIC DNA]</scope>
    <source>
        <strain evidence="3">DSM 17128</strain>
    </source>
</reference>
<dbReference type="Gene3D" id="1.25.40.10">
    <property type="entry name" value="Tetratricopeptide repeat domain"/>
    <property type="match status" value="1"/>
</dbReference>
<dbReference type="RefSeq" id="WP_007572414.1">
    <property type="nucleotide sequence ID" value="NZ_BPTS01000001.1"/>
</dbReference>
<dbReference type="SMART" id="SM00028">
    <property type="entry name" value="TPR"/>
    <property type="match status" value="1"/>
</dbReference>
<evidence type="ECO:0000313" key="3">
    <source>
        <dbReference type="Proteomes" id="UP000002772"/>
    </source>
</evidence>
<dbReference type="InterPro" id="IPR019734">
    <property type="entry name" value="TPR_rpt"/>
</dbReference>
<dbReference type="STRING" id="688246.Premu_0219"/>
<dbReference type="AlphaFoldDB" id="F8N9J1"/>
<dbReference type="SUPFAM" id="SSF48452">
    <property type="entry name" value="TPR-like"/>
    <property type="match status" value="1"/>
</dbReference>
<organism evidence="2 3">
    <name type="scientific">Hallella multisaccharivorax DSM 17128</name>
    <dbReference type="NCBI Taxonomy" id="688246"/>
    <lineage>
        <taxon>Bacteria</taxon>
        <taxon>Pseudomonadati</taxon>
        <taxon>Bacteroidota</taxon>
        <taxon>Bacteroidia</taxon>
        <taxon>Bacteroidales</taxon>
        <taxon>Prevotellaceae</taxon>
        <taxon>Hallella</taxon>
    </lineage>
</organism>
<keyword evidence="1" id="KW-0802">TPR repeat</keyword>
<gene>
    <name evidence="2" type="ORF">Premu_0219</name>
</gene>
<dbReference type="HOGENOM" id="CLU_2956787_0_0_10"/>
<dbReference type="Proteomes" id="UP000002772">
    <property type="component" value="Unassembled WGS sequence"/>
</dbReference>
<dbReference type="PROSITE" id="PS50005">
    <property type="entry name" value="TPR"/>
    <property type="match status" value="1"/>
</dbReference>